<keyword evidence="1" id="KW-0812">Transmembrane</keyword>
<proteinExistence type="predicted"/>
<dbReference type="AlphaFoldDB" id="A0A5R9F410"/>
<name>A0A5R9F410_9BACL</name>
<accession>A0A5R9F410</accession>
<evidence type="ECO:0000313" key="2">
    <source>
        <dbReference type="EMBL" id="TLS35204.1"/>
    </source>
</evidence>
<sequence length="153" mass="17803">MGDGWIKIQKTFYPNIKSIELTMLAVYIIVVAFGSALMWVNSDLTFSRWKTFMLVGLIYIGVCFVLSVSIRNQRIELTDQEFRLILLGFVRKEIKYNRIREIKIGKLNGSPVVEVTFADGSSTTKVPFIPFEKDWYSIARFIKQRNKRILIKL</sequence>
<keyword evidence="1" id="KW-0472">Membrane</keyword>
<gene>
    <name evidence="2" type="ORF">FCL54_21635</name>
</gene>
<evidence type="ECO:0000256" key="1">
    <source>
        <dbReference type="SAM" id="Phobius"/>
    </source>
</evidence>
<dbReference type="Proteomes" id="UP000308230">
    <property type="component" value="Unassembled WGS sequence"/>
</dbReference>
<keyword evidence="1" id="KW-1133">Transmembrane helix</keyword>
<dbReference type="RefSeq" id="WP_138129272.1">
    <property type="nucleotide sequence ID" value="NZ_SWLG01000026.1"/>
</dbReference>
<feature type="transmembrane region" description="Helical" evidence="1">
    <location>
        <begin position="52"/>
        <end position="70"/>
    </location>
</feature>
<comment type="caution">
    <text evidence="2">The sequence shown here is derived from an EMBL/GenBank/DDBJ whole genome shotgun (WGS) entry which is preliminary data.</text>
</comment>
<keyword evidence="3" id="KW-1185">Reference proteome</keyword>
<reference evidence="2 3" key="1">
    <citation type="submission" date="2019-04" db="EMBL/GenBank/DDBJ databases">
        <title>Bacillus caeni sp. nov., a bacterium isolated from mangrove sediment.</title>
        <authorList>
            <person name="Huang H."/>
            <person name="Mo K."/>
            <person name="Hu Y."/>
        </authorList>
    </citation>
    <scope>NUCLEOTIDE SEQUENCE [LARGE SCALE GENOMIC DNA]</scope>
    <source>
        <strain evidence="2 3">HB172195</strain>
    </source>
</reference>
<dbReference type="EMBL" id="SWLG01000026">
    <property type="protein sequence ID" value="TLS35204.1"/>
    <property type="molecule type" value="Genomic_DNA"/>
</dbReference>
<organism evidence="2 3">
    <name type="scientific">Exobacillus caeni</name>
    <dbReference type="NCBI Taxonomy" id="2574798"/>
    <lineage>
        <taxon>Bacteria</taxon>
        <taxon>Bacillati</taxon>
        <taxon>Bacillota</taxon>
        <taxon>Bacilli</taxon>
        <taxon>Bacillales</taxon>
        <taxon>Guptibacillaceae</taxon>
        <taxon>Exobacillus</taxon>
    </lineage>
</organism>
<protein>
    <submittedName>
        <fullName evidence="2">Uncharacterized protein</fullName>
    </submittedName>
</protein>
<evidence type="ECO:0000313" key="3">
    <source>
        <dbReference type="Proteomes" id="UP000308230"/>
    </source>
</evidence>
<dbReference type="OrthoDB" id="2856937at2"/>
<feature type="transmembrane region" description="Helical" evidence="1">
    <location>
        <begin position="21"/>
        <end position="40"/>
    </location>
</feature>